<dbReference type="Proteomes" id="UP000785679">
    <property type="component" value="Unassembled WGS sequence"/>
</dbReference>
<accession>A0A8J8NAQ5</accession>
<proteinExistence type="predicted"/>
<name>A0A8J8NAQ5_HALGN</name>
<evidence type="ECO:0000256" key="1">
    <source>
        <dbReference type="SAM" id="MobiDB-lite"/>
    </source>
</evidence>
<feature type="region of interest" description="Disordered" evidence="1">
    <location>
        <begin position="42"/>
        <end position="77"/>
    </location>
</feature>
<reference evidence="2" key="1">
    <citation type="submission" date="2019-06" db="EMBL/GenBank/DDBJ databases">
        <authorList>
            <person name="Zheng W."/>
        </authorList>
    </citation>
    <scope>NUCLEOTIDE SEQUENCE</scope>
    <source>
        <strain evidence="2">QDHG01</strain>
    </source>
</reference>
<dbReference type="OrthoDB" id="10567156at2759"/>
<organism evidence="2 3">
    <name type="scientific">Halteria grandinella</name>
    <dbReference type="NCBI Taxonomy" id="5974"/>
    <lineage>
        <taxon>Eukaryota</taxon>
        <taxon>Sar</taxon>
        <taxon>Alveolata</taxon>
        <taxon>Ciliophora</taxon>
        <taxon>Intramacronucleata</taxon>
        <taxon>Spirotrichea</taxon>
        <taxon>Stichotrichia</taxon>
        <taxon>Sporadotrichida</taxon>
        <taxon>Halteriidae</taxon>
        <taxon>Halteria</taxon>
    </lineage>
</organism>
<gene>
    <name evidence="2" type="ORF">FGO68_gene9564</name>
</gene>
<evidence type="ECO:0000313" key="3">
    <source>
        <dbReference type="Proteomes" id="UP000785679"/>
    </source>
</evidence>
<sequence length="141" mass="15884">MQISVSVVRAIAFAQHATSRFLGQVVSEVTLMTGGIARQCPKHQHSAHESSEPQLSAEPWNTPSLRQKQRPYAHREAQPVDRSQAFKLVIHPEGSFVFQFEDGCIGFNDEHRTFMLVSCKDRHKILRLTKSARPGVAYTTL</sequence>
<dbReference type="EMBL" id="RRYP01029770">
    <property type="protein sequence ID" value="TNV71498.1"/>
    <property type="molecule type" value="Genomic_DNA"/>
</dbReference>
<evidence type="ECO:0000313" key="2">
    <source>
        <dbReference type="EMBL" id="TNV71498.1"/>
    </source>
</evidence>
<dbReference type="AlphaFoldDB" id="A0A8J8NAQ5"/>
<protein>
    <submittedName>
        <fullName evidence="2">Uncharacterized protein</fullName>
    </submittedName>
</protein>
<comment type="caution">
    <text evidence="2">The sequence shown here is derived from an EMBL/GenBank/DDBJ whole genome shotgun (WGS) entry which is preliminary data.</text>
</comment>
<keyword evidence="3" id="KW-1185">Reference proteome</keyword>